<dbReference type="AlphaFoldDB" id="Q4UAF5"/>
<dbReference type="InParanoid" id="Q4UAF5"/>
<reference evidence="1 2" key="1">
    <citation type="journal article" date="2005" name="Science">
        <title>Genome of the host-cell transforming parasite Theileria annulata compared with T. parva.</title>
        <authorList>
            <person name="Pain A."/>
            <person name="Renauld H."/>
            <person name="Berriman M."/>
            <person name="Murphy L."/>
            <person name="Yeats C.A."/>
            <person name="Weir W."/>
            <person name="Kerhornou A."/>
            <person name="Aslett M."/>
            <person name="Bishop R."/>
            <person name="Bouchier C."/>
            <person name="Cochet M."/>
            <person name="Coulson R.M.R."/>
            <person name="Cronin A."/>
            <person name="de Villiers E.P."/>
            <person name="Fraser A."/>
            <person name="Fosker N."/>
            <person name="Gardner M."/>
            <person name="Goble A."/>
            <person name="Griffiths-Jones S."/>
            <person name="Harris D.E."/>
            <person name="Katzer F."/>
            <person name="Larke N."/>
            <person name="Lord A."/>
            <person name="Maser P."/>
            <person name="McKellar S."/>
            <person name="Mooney P."/>
            <person name="Morton F."/>
            <person name="Nene V."/>
            <person name="O'Neil S."/>
            <person name="Price C."/>
            <person name="Quail M.A."/>
            <person name="Rabbinowitsch E."/>
            <person name="Rawlings N.D."/>
            <person name="Rutter S."/>
            <person name="Saunders D."/>
            <person name="Seeger K."/>
            <person name="Shah T."/>
            <person name="Squares R."/>
            <person name="Squares S."/>
            <person name="Tivey A."/>
            <person name="Walker A.R."/>
            <person name="Woodward J."/>
            <person name="Dobbelaere D.A.E."/>
            <person name="Langsley G."/>
            <person name="Rajandream M.A."/>
            <person name="McKeever D."/>
            <person name="Shiels B."/>
            <person name="Tait A."/>
            <person name="Barrell B.G."/>
            <person name="Hall N."/>
        </authorList>
    </citation>
    <scope>NUCLEOTIDE SEQUENCE [LARGE SCALE GENOMIC DNA]</scope>
    <source>
        <strain evidence="2">Ankara</strain>
    </source>
</reference>
<dbReference type="RefSeq" id="XP_952821.1">
    <property type="nucleotide sequence ID" value="XM_947728.1"/>
</dbReference>
<dbReference type="GeneID" id="3863264"/>
<evidence type="ECO:0000313" key="2">
    <source>
        <dbReference type="Proteomes" id="UP000001950"/>
    </source>
</evidence>
<evidence type="ECO:0000313" key="1">
    <source>
        <dbReference type="EMBL" id="CAI76196.1"/>
    </source>
</evidence>
<dbReference type="Proteomes" id="UP000001950">
    <property type="component" value="Chromosome 4"/>
</dbReference>
<proteinExistence type="predicted"/>
<dbReference type="EMBL" id="CR940353">
    <property type="protein sequence ID" value="CAI76196.1"/>
    <property type="molecule type" value="Genomic_DNA"/>
</dbReference>
<keyword evidence="2" id="KW-1185">Reference proteome</keyword>
<sequence>MATGPFNGTITYTTTKDINKIIITGIPTNKVTEGEPIKIAGTVKITTGTVEYINGKARVTKGTPPTATAQIATATKATITPNKDGKTATLKIDIEITEPASPEAALDALADLAIPVKGCTVNVDTNKNNLTIKITYDQKDKYAGGKYTDIEITDITGSALTTLGLTTTNAATVRVDPAPNHLTIKYGSKEISAAVPKPKNMAEKGMTEITTANAQNIVKELKQTLPPNDTT</sequence>
<dbReference type="KEGG" id="tan:TA09260"/>
<protein>
    <submittedName>
        <fullName evidence="1">Uncharacterized protein</fullName>
    </submittedName>
</protein>
<gene>
    <name evidence="1" type="ORF">TA09260</name>
</gene>
<dbReference type="VEuPathDB" id="PiroplasmaDB:TA09260"/>
<accession>Q4UAF5</accession>
<name>Q4UAF5_THEAN</name>
<organism evidence="1 2">
    <name type="scientific">Theileria annulata</name>
    <dbReference type="NCBI Taxonomy" id="5874"/>
    <lineage>
        <taxon>Eukaryota</taxon>
        <taxon>Sar</taxon>
        <taxon>Alveolata</taxon>
        <taxon>Apicomplexa</taxon>
        <taxon>Aconoidasida</taxon>
        <taxon>Piroplasmida</taxon>
        <taxon>Theileriidae</taxon>
        <taxon>Theileria</taxon>
    </lineage>
</organism>